<evidence type="ECO:0000313" key="2">
    <source>
        <dbReference type="EMBL" id="TCS95856.1"/>
    </source>
</evidence>
<dbReference type="Proteomes" id="UP000294937">
    <property type="component" value="Unassembled WGS sequence"/>
</dbReference>
<dbReference type="EMBL" id="SMAG01000002">
    <property type="protein sequence ID" value="TCS95856.1"/>
    <property type="molecule type" value="Genomic_DNA"/>
</dbReference>
<feature type="signal peptide" evidence="1">
    <location>
        <begin position="1"/>
        <end position="33"/>
    </location>
</feature>
<feature type="chain" id="PRO_5021019502" description="EfeO-type cupredoxin-like domain-containing protein" evidence="1">
    <location>
        <begin position="34"/>
        <end position="125"/>
    </location>
</feature>
<dbReference type="AlphaFoldDB" id="A0A4R3LEH3"/>
<sequence>MHNLRKLRSSKKLLLPFLALAFALLIPVSQVSAAYSPWAIVTPDKVYNTTSIYVQAGQKINVTVHNNGNGYFDYWVTSGGKTVTEGTVDAGKKKSYSVGAPVGTAVLHIQCPTSWCDGQGRLQTY</sequence>
<dbReference type="RefSeq" id="WP_131923822.1">
    <property type="nucleotide sequence ID" value="NZ_SMAG01000002.1"/>
</dbReference>
<organism evidence="2 3">
    <name type="scientific">Hazenella coriacea</name>
    <dbReference type="NCBI Taxonomy" id="1179467"/>
    <lineage>
        <taxon>Bacteria</taxon>
        <taxon>Bacillati</taxon>
        <taxon>Bacillota</taxon>
        <taxon>Bacilli</taxon>
        <taxon>Bacillales</taxon>
        <taxon>Thermoactinomycetaceae</taxon>
        <taxon>Hazenella</taxon>
    </lineage>
</organism>
<evidence type="ECO:0008006" key="4">
    <source>
        <dbReference type="Google" id="ProtNLM"/>
    </source>
</evidence>
<name>A0A4R3LEH3_9BACL</name>
<accession>A0A4R3LEH3</accession>
<comment type="caution">
    <text evidence="2">The sequence shown here is derived from an EMBL/GenBank/DDBJ whole genome shotgun (WGS) entry which is preliminary data.</text>
</comment>
<reference evidence="2 3" key="1">
    <citation type="submission" date="2019-03" db="EMBL/GenBank/DDBJ databases">
        <title>Genomic Encyclopedia of Type Strains, Phase IV (KMG-IV): sequencing the most valuable type-strain genomes for metagenomic binning, comparative biology and taxonomic classification.</title>
        <authorList>
            <person name="Goeker M."/>
        </authorList>
    </citation>
    <scope>NUCLEOTIDE SEQUENCE [LARGE SCALE GENOMIC DNA]</scope>
    <source>
        <strain evidence="2 3">DSM 45707</strain>
    </source>
</reference>
<keyword evidence="3" id="KW-1185">Reference proteome</keyword>
<gene>
    <name evidence="2" type="ORF">EDD58_102438</name>
</gene>
<protein>
    <recommendedName>
        <fullName evidence="4">EfeO-type cupredoxin-like domain-containing protein</fullName>
    </recommendedName>
</protein>
<keyword evidence="1" id="KW-0732">Signal</keyword>
<evidence type="ECO:0000256" key="1">
    <source>
        <dbReference type="SAM" id="SignalP"/>
    </source>
</evidence>
<proteinExistence type="predicted"/>
<evidence type="ECO:0000313" key="3">
    <source>
        <dbReference type="Proteomes" id="UP000294937"/>
    </source>
</evidence>